<dbReference type="AlphaFoldDB" id="A0ABD3TS21"/>
<feature type="region of interest" description="Disordered" evidence="5">
    <location>
        <begin position="119"/>
        <end position="153"/>
    </location>
</feature>
<feature type="domain" description="SWIM-type" evidence="6">
    <location>
        <begin position="684"/>
        <end position="716"/>
    </location>
</feature>
<dbReference type="GO" id="GO:0008270">
    <property type="term" value="F:zinc ion binding"/>
    <property type="evidence" value="ECO:0007669"/>
    <property type="project" value="UniProtKB-KW"/>
</dbReference>
<dbReference type="PROSITE" id="PS50966">
    <property type="entry name" value="ZF_SWIM"/>
    <property type="match status" value="1"/>
</dbReference>
<sequence length="841" mass="97305">MQHSGTFVHRDGRSYIGGKTNYFDNCESSNMDMKALCDMARQIGQNNLLKFYCSIVAPNDCNSLVALVIDDDVKCLVKFVDRNFVVGVFIDDFDQLHTMQSQVGSNSLAAFRWGAENDTQTGGGAENNANDMADLEFDSSSGSSEEESDDDNDYLCYDGFEESDFELDDEQFDENIDKEIEWVGIMDEKVSEKDKAIVESNTEWMIIQPSNTEKKSRKRNRFPDFSIYRGDADDSDFEFEIGMKFKNATEFREAVRIHSNKQGRPLDLHKNCKDKIQVRCKCGYVVYASYVSQVDKTFQVKSIKNQHTCTREPRSKHCTSKFLAKKYQHHIRSNPEWPVYSMQEIMQMENQTLLSISKMYRAKIHATKLINGSECEQYAKLWDYCEEIKRTNPNTTIKIKCKHVLGSGETMFKRFYICWGALKKGFLEGCRPVIGIDGTHLKTERGGVLLTAVGIDGNNNMFPIAYAMVLTEKRKTWDWFLGLLIDDLEIENSYSYTIISDKQKGLIKAVEELLPHAEHRFCVRHMYNNFQKKHKGLELKDLVWKAATATRVLDFNRAMEKLKATDDAAYKWVEEKPPKNWSKSHFSTWPKCDLLLNNFCESFNKSILKARNRPIITMLEIIRMIIYKRLPTQRDKIMKANGEVCPAIQKILERRKKKAHECRIFWNGEIEYEVKGFFGGGDTFIVDMSNRSCTCRKWDLSGIPCVHAIACVFHERQRVEDYVSHWYKKSTYIKAYNHMLKPIKGKDEWPQSDLLPLVPWPEKPKKAGRPKKHARRKYPNELIEEKQNGKKLKRNGYKYFCSNCGLQGHNKKSCKAEPSATSSKKPKVCINYAILVLYNLS</sequence>
<keyword evidence="1" id="KW-0479">Metal-binding</keyword>
<evidence type="ECO:0000313" key="8">
    <source>
        <dbReference type="Proteomes" id="UP001634393"/>
    </source>
</evidence>
<dbReference type="InterPro" id="IPR007527">
    <property type="entry name" value="Znf_SWIM"/>
</dbReference>
<evidence type="ECO:0000256" key="1">
    <source>
        <dbReference type="ARBA" id="ARBA00022723"/>
    </source>
</evidence>
<proteinExistence type="predicted"/>
<dbReference type="PANTHER" id="PTHR31973:SF187">
    <property type="entry name" value="MUTATOR TRANSPOSASE MUDRA PROTEIN"/>
    <property type="match status" value="1"/>
</dbReference>
<dbReference type="InterPro" id="IPR006564">
    <property type="entry name" value="Znf_PMZ"/>
</dbReference>
<evidence type="ECO:0000256" key="3">
    <source>
        <dbReference type="ARBA" id="ARBA00022833"/>
    </source>
</evidence>
<dbReference type="SMART" id="SM00575">
    <property type="entry name" value="ZnF_PMZ"/>
    <property type="match status" value="1"/>
</dbReference>
<feature type="compositionally biased region" description="Acidic residues" evidence="5">
    <location>
        <begin position="144"/>
        <end position="153"/>
    </location>
</feature>
<protein>
    <recommendedName>
        <fullName evidence="6">SWIM-type domain-containing protein</fullName>
    </recommendedName>
</protein>
<gene>
    <name evidence="7" type="ORF">ACJIZ3_023629</name>
</gene>
<evidence type="ECO:0000313" key="7">
    <source>
        <dbReference type="EMBL" id="KAL3839038.1"/>
    </source>
</evidence>
<dbReference type="Pfam" id="PF10551">
    <property type="entry name" value="MULE"/>
    <property type="match status" value="1"/>
</dbReference>
<dbReference type="Proteomes" id="UP001634393">
    <property type="component" value="Unassembled WGS sequence"/>
</dbReference>
<evidence type="ECO:0000256" key="5">
    <source>
        <dbReference type="SAM" id="MobiDB-lite"/>
    </source>
</evidence>
<dbReference type="PANTHER" id="PTHR31973">
    <property type="entry name" value="POLYPROTEIN, PUTATIVE-RELATED"/>
    <property type="match status" value="1"/>
</dbReference>
<comment type="caution">
    <text evidence="7">The sequence shown here is derived from an EMBL/GenBank/DDBJ whole genome shotgun (WGS) entry which is preliminary data.</text>
</comment>
<dbReference type="Pfam" id="PF04434">
    <property type="entry name" value="SWIM"/>
    <property type="match status" value="1"/>
</dbReference>
<keyword evidence="3" id="KW-0862">Zinc</keyword>
<dbReference type="EMBL" id="JBJXBP010000003">
    <property type="protein sequence ID" value="KAL3839038.1"/>
    <property type="molecule type" value="Genomic_DNA"/>
</dbReference>
<name>A0ABD3TS21_9LAMI</name>
<accession>A0ABD3TS21</accession>
<evidence type="ECO:0000256" key="4">
    <source>
        <dbReference type="PROSITE-ProRule" id="PRU00325"/>
    </source>
</evidence>
<evidence type="ECO:0000259" key="6">
    <source>
        <dbReference type="PROSITE" id="PS50966"/>
    </source>
</evidence>
<organism evidence="7 8">
    <name type="scientific">Penstemon smallii</name>
    <dbReference type="NCBI Taxonomy" id="265156"/>
    <lineage>
        <taxon>Eukaryota</taxon>
        <taxon>Viridiplantae</taxon>
        <taxon>Streptophyta</taxon>
        <taxon>Embryophyta</taxon>
        <taxon>Tracheophyta</taxon>
        <taxon>Spermatophyta</taxon>
        <taxon>Magnoliopsida</taxon>
        <taxon>eudicotyledons</taxon>
        <taxon>Gunneridae</taxon>
        <taxon>Pentapetalae</taxon>
        <taxon>asterids</taxon>
        <taxon>lamiids</taxon>
        <taxon>Lamiales</taxon>
        <taxon>Plantaginaceae</taxon>
        <taxon>Cheloneae</taxon>
        <taxon>Penstemon</taxon>
    </lineage>
</organism>
<keyword evidence="2 4" id="KW-0863">Zinc-finger</keyword>
<keyword evidence="8" id="KW-1185">Reference proteome</keyword>
<reference evidence="7 8" key="1">
    <citation type="submission" date="2024-12" db="EMBL/GenBank/DDBJ databases">
        <title>The unique morphological basis and parallel evolutionary history of personate flowers in Penstemon.</title>
        <authorList>
            <person name="Depatie T.H."/>
            <person name="Wessinger C.A."/>
        </authorList>
    </citation>
    <scope>NUCLEOTIDE SEQUENCE [LARGE SCALE GENOMIC DNA]</scope>
    <source>
        <strain evidence="7">WTNN_2</strain>
        <tissue evidence="7">Leaf</tissue>
    </source>
</reference>
<dbReference type="InterPro" id="IPR018289">
    <property type="entry name" value="MULE_transposase_dom"/>
</dbReference>
<evidence type="ECO:0000256" key="2">
    <source>
        <dbReference type="ARBA" id="ARBA00022771"/>
    </source>
</evidence>